<dbReference type="SUPFAM" id="SSF160207">
    <property type="entry name" value="NMB0488-like"/>
    <property type="match status" value="1"/>
</dbReference>
<dbReference type="Proteomes" id="UP000315750">
    <property type="component" value="Chromosome"/>
</dbReference>
<dbReference type="KEGG" id="amuc:Pan181_14680"/>
<dbReference type="EMBL" id="CP036278">
    <property type="protein sequence ID" value="QDU55279.1"/>
    <property type="molecule type" value="Genomic_DNA"/>
</dbReference>
<gene>
    <name evidence="1" type="ORF">Pan181_14680</name>
</gene>
<proteinExistence type="predicted"/>
<sequence>MTLGIYLWKDLYVIHASVRDDIGLSCIAEPVRIVKKAELPSQLGLEFRSVLQSVPSFPSNDESNPVLKAFGERSWGRIDRESLYCSVEANNTTLQIIPSVRNKPEGGHDFLPAHSILVDLKATNEALGLSVLEAFRKCS</sequence>
<accession>A0A518AKM9</accession>
<reference evidence="1 2" key="1">
    <citation type="submission" date="2019-02" db="EMBL/GenBank/DDBJ databases">
        <title>Deep-cultivation of Planctomycetes and their phenomic and genomic characterization uncovers novel biology.</title>
        <authorList>
            <person name="Wiegand S."/>
            <person name="Jogler M."/>
            <person name="Boedeker C."/>
            <person name="Pinto D."/>
            <person name="Vollmers J."/>
            <person name="Rivas-Marin E."/>
            <person name="Kohn T."/>
            <person name="Peeters S.H."/>
            <person name="Heuer A."/>
            <person name="Rast P."/>
            <person name="Oberbeckmann S."/>
            <person name="Bunk B."/>
            <person name="Jeske O."/>
            <person name="Meyerdierks A."/>
            <person name="Storesund J.E."/>
            <person name="Kallscheuer N."/>
            <person name="Luecker S."/>
            <person name="Lage O.M."/>
            <person name="Pohl T."/>
            <person name="Merkel B.J."/>
            <person name="Hornburger P."/>
            <person name="Mueller R.-W."/>
            <person name="Bruemmer F."/>
            <person name="Labrenz M."/>
            <person name="Spormann A.M."/>
            <person name="Op den Camp H."/>
            <person name="Overmann J."/>
            <person name="Amann R."/>
            <person name="Jetten M.S.M."/>
            <person name="Mascher T."/>
            <person name="Medema M.H."/>
            <person name="Devos D.P."/>
            <person name="Kaster A.-K."/>
            <person name="Ovreas L."/>
            <person name="Rohde M."/>
            <person name="Galperin M.Y."/>
            <person name="Jogler C."/>
        </authorList>
    </citation>
    <scope>NUCLEOTIDE SEQUENCE [LARGE SCALE GENOMIC DNA]</scope>
    <source>
        <strain evidence="1 2">Pan181</strain>
    </source>
</reference>
<name>A0A518AKM9_9BACT</name>
<evidence type="ECO:0000313" key="2">
    <source>
        <dbReference type="Proteomes" id="UP000315750"/>
    </source>
</evidence>
<keyword evidence="2" id="KW-1185">Reference proteome</keyword>
<protein>
    <submittedName>
        <fullName evidence="1">Uncharacterized protein</fullName>
    </submittedName>
</protein>
<evidence type="ECO:0000313" key="1">
    <source>
        <dbReference type="EMBL" id="QDU55279.1"/>
    </source>
</evidence>
<dbReference type="AlphaFoldDB" id="A0A518AKM9"/>
<dbReference type="InterPro" id="IPR037891">
    <property type="entry name" value="Cdil-like_sf"/>
</dbReference>
<organism evidence="1 2">
    <name type="scientific">Aeoliella mucimassa</name>
    <dbReference type="NCBI Taxonomy" id="2527972"/>
    <lineage>
        <taxon>Bacteria</taxon>
        <taxon>Pseudomonadati</taxon>
        <taxon>Planctomycetota</taxon>
        <taxon>Planctomycetia</taxon>
        <taxon>Pirellulales</taxon>
        <taxon>Lacipirellulaceae</taxon>
        <taxon>Aeoliella</taxon>
    </lineage>
</organism>
<dbReference type="Gene3D" id="3.40.1590.10">
    <property type="entry name" value="NMB0488-like"/>
    <property type="match status" value="1"/>
</dbReference>